<sequence length="85" mass="9460">MITEPASSDRHHREAADRMARALRDPRLRRAINETARGRPAHLIVAGVHEALGDVLRRVGVDRGLHVLAIEDPSEPLGYRLIRVG</sequence>
<protein>
    <submittedName>
        <fullName evidence="2">Uncharacterized protein</fullName>
    </submittedName>
</protein>
<evidence type="ECO:0000256" key="1">
    <source>
        <dbReference type="SAM" id="MobiDB-lite"/>
    </source>
</evidence>
<dbReference type="EMBL" id="JADOUF010000001">
    <property type="protein sequence ID" value="MBG6135196.1"/>
    <property type="molecule type" value="Genomic_DNA"/>
</dbReference>
<dbReference type="RefSeq" id="WP_197002343.1">
    <property type="nucleotide sequence ID" value="NZ_BONS01000003.1"/>
</dbReference>
<feature type="compositionally biased region" description="Basic and acidic residues" evidence="1">
    <location>
        <begin position="7"/>
        <end position="20"/>
    </location>
</feature>
<feature type="region of interest" description="Disordered" evidence="1">
    <location>
        <begin position="1"/>
        <end position="20"/>
    </location>
</feature>
<dbReference type="Proteomes" id="UP000622552">
    <property type="component" value="Unassembled WGS sequence"/>
</dbReference>
<proteinExistence type="predicted"/>
<name>A0A8J7GQQ4_9ACTN</name>
<evidence type="ECO:0000313" key="2">
    <source>
        <dbReference type="EMBL" id="MBG6135196.1"/>
    </source>
</evidence>
<gene>
    <name evidence="2" type="ORF">IW245_001390</name>
</gene>
<comment type="caution">
    <text evidence="2">The sequence shown here is derived from an EMBL/GenBank/DDBJ whole genome shotgun (WGS) entry which is preliminary data.</text>
</comment>
<organism evidence="2 3">
    <name type="scientific">Longispora fulva</name>
    <dbReference type="NCBI Taxonomy" id="619741"/>
    <lineage>
        <taxon>Bacteria</taxon>
        <taxon>Bacillati</taxon>
        <taxon>Actinomycetota</taxon>
        <taxon>Actinomycetes</taxon>
        <taxon>Micromonosporales</taxon>
        <taxon>Micromonosporaceae</taxon>
        <taxon>Longispora</taxon>
    </lineage>
</organism>
<keyword evidence="3" id="KW-1185">Reference proteome</keyword>
<accession>A0A8J7GQQ4</accession>
<reference evidence="2" key="1">
    <citation type="submission" date="2020-11" db="EMBL/GenBank/DDBJ databases">
        <title>Sequencing the genomes of 1000 actinobacteria strains.</title>
        <authorList>
            <person name="Klenk H.-P."/>
        </authorList>
    </citation>
    <scope>NUCLEOTIDE SEQUENCE</scope>
    <source>
        <strain evidence="2">DSM 45356</strain>
    </source>
</reference>
<evidence type="ECO:0000313" key="3">
    <source>
        <dbReference type="Proteomes" id="UP000622552"/>
    </source>
</evidence>
<dbReference type="AlphaFoldDB" id="A0A8J7GQQ4"/>